<dbReference type="AlphaFoldDB" id="A0A9P9F6G2"/>
<organism evidence="2 3">
    <name type="scientific">Dactylonectria macrodidyma</name>
    <dbReference type="NCBI Taxonomy" id="307937"/>
    <lineage>
        <taxon>Eukaryota</taxon>
        <taxon>Fungi</taxon>
        <taxon>Dikarya</taxon>
        <taxon>Ascomycota</taxon>
        <taxon>Pezizomycotina</taxon>
        <taxon>Sordariomycetes</taxon>
        <taxon>Hypocreomycetidae</taxon>
        <taxon>Hypocreales</taxon>
        <taxon>Nectriaceae</taxon>
        <taxon>Dactylonectria</taxon>
    </lineage>
</organism>
<gene>
    <name evidence="2" type="ORF">EDB81DRAFT_446134</name>
</gene>
<dbReference type="EMBL" id="JAGMUV010000006">
    <property type="protein sequence ID" value="KAH7153096.1"/>
    <property type="molecule type" value="Genomic_DNA"/>
</dbReference>
<dbReference type="Proteomes" id="UP000738349">
    <property type="component" value="Unassembled WGS sequence"/>
</dbReference>
<comment type="caution">
    <text evidence="2">The sequence shown here is derived from an EMBL/GenBank/DDBJ whole genome shotgun (WGS) entry which is preliminary data.</text>
</comment>
<keyword evidence="3" id="KW-1185">Reference proteome</keyword>
<reference evidence="2" key="1">
    <citation type="journal article" date="2021" name="Nat. Commun.">
        <title>Genetic determinants of endophytism in the Arabidopsis root mycobiome.</title>
        <authorList>
            <person name="Mesny F."/>
            <person name="Miyauchi S."/>
            <person name="Thiergart T."/>
            <person name="Pickel B."/>
            <person name="Atanasova L."/>
            <person name="Karlsson M."/>
            <person name="Huettel B."/>
            <person name="Barry K.W."/>
            <person name="Haridas S."/>
            <person name="Chen C."/>
            <person name="Bauer D."/>
            <person name="Andreopoulos W."/>
            <person name="Pangilinan J."/>
            <person name="LaButti K."/>
            <person name="Riley R."/>
            <person name="Lipzen A."/>
            <person name="Clum A."/>
            <person name="Drula E."/>
            <person name="Henrissat B."/>
            <person name="Kohler A."/>
            <person name="Grigoriev I.V."/>
            <person name="Martin F.M."/>
            <person name="Hacquard S."/>
        </authorList>
    </citation>
    <scope>NUCLEOTIDE SEQUENCE</scope>
    <source>
        <strain evidence="2">MPI-CAGE-AT-0147</strain>
    </source>
</reference>
<evidence type="ECO:0000313" key="3">
    <source>
        <dbReference type="Proteomes" id="UP000738349"/>
    </source>
</evidence>
<accession>A0A9P9F6G2</accession>
<feature type="region of interest" description="Disordered" evidence="1">
    <location>
        <begin position="186"/>
        <end position="205"/>
    </location>
</feature>
<feature type="compositionally biased region" description="Low complexity" evidence="1">
    <location>
        <begin position="186"/>
        <end position="199"/>
    </location>
</feature>
<sequence>MLRMGPGTISLCNVHSSDQIYRRARSKRRRRDAIPWSQPDCTPFAAIHQPQTVRTTGGCGTVARPTTAQYAYVCITSNGPKQVVADGFRAFPKQAMPHLGSQPNSSRRLQLPKTPFCSSPPSPLPGGFTAPTTWKAPVGQTDAGSISLLPLPPIHQQFPPPLPSFRLLVRPRTQLIPDAGYVRLASSASSLTHSPSPSLNVTYVE</sequence>
<name>A0A9P9F6G2_9HYPO</name>
<proteinExistence type="predicted"/>
<evidence type="ECO:0000313" key="2">
    <source>
        <dbReference type="EMBL" id="KAH7153096.1"/>
    </source>
</evidence>
<evidence type="ECO:0000256" key="1">
    <source>
        <dbReference type="SAM" id="MobiDB-lite"/>
    </source>
</evidence>
<protein>
    <submittedName>
        <fullName evidence="2">Uncharacterized protein</fullName>
    </submittedName>
</protein>